<reference evidence="1 2" key="1">
    <citation type="journal article" date="2019" name="Int. J. Syst. Evol. Microbiol.">
        <title>The Global Catalogue of Microorganisms (GCM) 10K type strain sequencing project: providing services to taxonomists for standard genome sequencing and annotation.</title>
        <authorList>
            <consortium name="The Broad Institute Genomics Platform"/>
            <consortium name="The Broad Institute Genome Sequencing Center for Infectious Disease"/>
            <person name="Wu L."/>
            <person name="Ma J."/>
        </authorList>
    </citation>
    <scope>NUCLEOTIDE SEQUENCE [LARGE SCALE GENOMIC DNA]</scope>
    <source>
        <strain evidence="1 2">JCM 15896</strain>
    </source>
</reference>
<dbReference type="Proteomes" id="UP001500359">
    <property type="component" value="Unassembled WGS sequence"/>
</dbReference>
<sequence length="286" mass="32325">MDSQFATIALNWFIPVAETLYVHHERANNPLFVGINGCQGSGKSTLSQFLHQYLEQCKGLSVVSMSLDDFYLSHSERMALSIKIHPLLATRGVPGTHNTDLIQTVLSALSTQQSATIPRFNKATDDPCPTSQWQSVTGKVDIVLFEGWCWGVLPEQSSALLAPMNDLEKEHDPLGVWRGYVNQQIKEHYVPLYQQMQFWMQLKAPSFNCVYRWRLQQEQKLVDAFTQDGVLPCEATKGIMQAPQIATFIQHYQRLTTHSLNSMAKTCDLVLELDELRNIIASKGLI</sequence>
<dbReference type="EMBL" id="BAAAFD010000001">
    <property type="protein sequence ID" value="GAA0852505.1"/>
    <property type="molecule type" value="Genomic_DNA"/>
</dbReference>
<dbReference type="SUPFAM" id="SSF52540">
    <property type="entry name" value="P-loop containing nucleoside triphosphate hydrolases"/>
    <property type="match status" value="1"/>
</dbReference>
<keyword evidence="2" id="KW-1185">Reference proteome</keyword>
<keyword evidence="1" id="KW-0808">Transferase</keyword>
<gene>
    <name evidence="1" type="ORF">GCM10009114_02670</name>
</gene>
<evidence type="ECO:0000313" key="1">
    <source>
        <dbReference type="EMBL" id="GAA0852505.1"/>
    </source>
</evidence>
<dbReference type="PANTHER" id="PTHR10285">
    <property type="entry name" value="URIDINE KINASE"/>
    <property type="match status" value="1"/>
</dbReference>
<keyword evidence="1" id="KW-0418">Kinase</keyword>
<comment type="caution">
    <text evidence="1">The sequence shown here is derived from an EMBL/GenBank/DDBJ whole genome shotgun (WGS) entry which is preliminary data.</text>
</comment>
<dbReference type="GO" id="GO:0016301">
    <property type="term" value="F:kinase activity"/>
    <property type="evidence" value="ECO:0007669"/>
    <property type="project" value="UniProtKB-KW"/>
</dbReference>
<name>A0ABN1LCM6_9ALTE</name>
<organism evidence="1 2">
    <name type="scientific">Aliiglaciecola litoralis</name>
    <dbReference type="NCBI Taxonomy" id="582857"/>
    <lineage>
        <taxon>Bacteria</taxon>
        <taxon>Pseudomonadati</taxon>
        <taxon>Pseudomonadota</taxon>
        <taxon>Gammaproteobacteria</taxon>
        <taxon>Alteromonadales</taxon>
        <taxon>Alteromonadaceae</taxon>
        <taxon>Aliiglaciecola</taxon>
    </lineage>
</organism>
<accession>A0ABN1LCM6</accession>
<protein>
    <submittedName>
        <fullName evidence="1">Kinase</fullName>
    </submittedName>
</protein>
<proteinExistence type="predicted"/>
<dbReference type="Gene3D" id="3.40.50.300">
    <property type="entry name" value="P-loop containing nucleotide triphosphate hydrolases"/>
    <property type="match status" value="1"/>
</dbReference>
<dbReference type="InterPro" id="IPR027417">
    <property type="entry name" value="P-loop_NTPase"/>
</dbReference>
<evidence type="ECO:0000313" key="2">
    <source>
        <dbReference type="Proteomes" id="UP001500359"/>
    </source>
</evidence>